<accession>A0A7G5XF78</accession>
<dbReference type="RefSeq" id="WP_182802393.1">
    <property type="nucleotide sequence ID" value="NZ_CP060007.1"/>
</dbReference>
<evidence type="ECO:0000259" key="3">
    <source>
        <dbReference type="PROSITE" id="PS50106"/>
    </source>
</evidence>
<feature type="chain" id="PRO_5028808149" evidence="2">
    <location>
        <begin position="25"/>
        <end position="351"/>
    </location>
</feature>
<dbReference type="PROSITE" id="PS50106">
    <property type="entry name" value="PDZ"/>
    <property type="match status" value="2"/>
</dbReference>
<keyword evidence="5" id="KW-1185">Reference proteome</keyword>
<feature type="domain" description="PDZ" evidence="3">
    <location>
        <begin position="251"/>
        <end position="309"/>
    </location>
</feature>
<feature type="domain" description="PDZ" evidence="3">
    <location>
        <begin position="121"/>
        <end position="200"/>
    </location>
</feature>
<feature type="signal peptide" evidence="2">
    <location>
        <begin position="1"/>
        <end position="24"/>
    </location>
</feature>
<dbReference type="Gene3D" id="2.30.42.10">
    <property type="match status" value="2"/>
</dbReference>
<evidence type="ECO:0000256" key="2">
    <source>
        <dbReference type="SAM" id="SignalP"/>
    </source>
</evidence>
<name>A0A7G5XF78_9BACT</name>
<dbReference type="PANTHER" id="PTHR22939">
    <property type="entry name" value="SERINE PROTEASE FAMILY S1C HTRA-RELATED"/>
    <property type="match status" value="1"/>
</dbReference>
<organism evidence="4 5">
    <name type="scientific">Lacibacter sediminis</name>
    <dbReference type="NCBI Taxonomy" id="2760713"/>
    <lineage>
        <taxon>Bacteria</taxon>
        <taxon>Pseudomonadati</taxon>
        <taxon>Bacteroidota</taxon>
        <taxon>Chitinophagia</taxon>
        <taxon>Chitinophagales</taxon>
        <taxon>Chitinophagaceae</taxon>
        <taxon>Lacibacter</taxon>
    </lineage>
</organism>
<dbReference type="SMART" id="SM00228">
    <property type="entry name" value="PDZ"/>
    <property type="match status" value="2"/>
</dbReference>
<dbReference type="Proteomes" id="UP000515344">
    <property type="component" value="Chromosome"/>
</dbReference>
<reference evidence="5" key="1">
    <citation type="submission" date="2020-08" db="EMBL/GenBank/DDBJ databases">
        <title>Lacibacter sp. S13-6-6 genome sequencing.</title>
        <authorList>
            <person name="Jin L."/>
        </authorList>
    </citation>
    <scope>NUCLEOTIDE SEQUENCE [LARGE SCALE GENOMIC DNA]</scope>
    <source>
        <strain evidence="5">S13-6-6</strain>
    </source>
</reference>
<dbReference type="InterPro" id="IPR036034">
    <property type="entry name" value="PDZ_sf"/>
</dbReference>
<dbReference type="EMBL" id="CP060007">
    <property type="protein sequence ID" value="QNA44131.1"/>
    <property type="molecule type" value="Genomic_DNA"/>
</dbReference>
<gene>
    <name evidence="4" type="ORF">H4075_18980</name>
</gene>
<proteinExistence type="inferred from homology"/>
<dbReference type="KEGG" id="lacs:H4075_18980"/>
<comment type="similarity">
    <text evidence="1">Belongs to the peptidase S1C family.</text>
</comment>
<dbReference type="PANTHER" id="PTHR22939:SF129">
    <property type="entry name" value="SERINE PROTEASE HTRA2, MITOCHONDRIAL"/>
    <property type="match status" value="1"/>
</dbReference>
<protein>
    <submittedName>
        <fullName evidence="4">PDZ domain-containing protein</fullName>
    </submittedName>
</protein>
<keyword evidence="2" id="KW-0732">Signal</keyword>
<evidence type="ECO:0000256" key="1">
    <source>
        <dbReference type="ARBA" id="ARBA00010541"/>
    </source>
</evidence>
<dbReference type="Pfam" id="PF13180">
    <property type="entry name" value="PDZ_2"/>
    <property type="match status" value="2"/>
</dbReference>
<dbReference type="SUPFAM" id="SSF50156">
    <property type="entry name" value="PDZ domain-like"/>
    <property type="match status" value="2"/>
</dbReference>
<sequence length="351" mass="39327">MKRISVYALAFVAVTQLLTLSASAQDKKEKREKEEKKEQIIIRKKGDKTEKTTIVIEGDKVTVNGKPVEKGDKDIIIHRFDGDDEFVFRSPKVRITAPRGAYRFNHDGNWDQFNSDNFMREFKMNWKSGAFLGVVTEDHDKGALVEEVQKETPAEKAGLQKGDIITKVGDKKIDSPSDLSEAVHAKKPNDEVEISYLRDGKEKKTKVKLGESKGPQGMQNFNFHMPEMPGFGEGQFNFEHLQPRLHGLQDQIRIYQGSGRPKFGATIQDTEEGNGVKVLEVEADSPSAKSGLQKDDVITEVNGKAVKNVAEAREALRTNNEQNLWTVKVLRGGKPVTVEVKIPKKLNKADL</sequence>
<dbReference type="AlphaFoldDB" id="A0A7G5XF78"/>
<dbReference type="InterPro" id="IPR001478">
    <property type="entry name" value="PDZ"/>
</dbReference>
<evidence type="ECO:0000313" key="4">
    <source>
        <dbReference type="EMBL" id="QNA44131.1"/>
    </source>
</evidence>
<evidence type="ECO:0000313" key="5">
    <source>
        <dbReference type="Proteomes" id="UP000515344"/>
    </source>
</evidence>